<dbReference type="InParanoid" id="M4C166"/>
<name>M4C166_HYAAE</name>
<organism evidence="2 3">
    <name type="scientific">Hyaloperonospora arabidopsidis (strain Emoy2)</name>
    <name type="common">Downy mildew agent</name>
    <name type="synonym">Peronospora arabidopsidis</name>
    <dbReference type="NCBI Taxonomy" id="559515"/>
    <lineage>
        <taxon>Eukaryota</taxon>
        <taxon>Sar</taxon>
        <taxon>Stramenopiles</taxon>
        <taxon>Oomycota</taxon>
        <taxon>Peronosporomycetes</taxon>
        <taxon>Peronosporales</taxon>
        <taxon>Peronosporaceae</taxon>
        <taxon>Hyaloperonospora</taxon>
    </lineage>
</organism>
<keyword evidence="1" id="KW-0732">Signal</keyword>
<evidence type="ECO:0008006" key="4">
    <source>
        <dbReference type="Google" id="ProtNLM"/>
    </source>
</evidence>
<dbReference type="HOGENOM" id="CLU_1436976_0_0_1"/>
<reference evidence="3" key="1">
    <citation type="journal article" date="2010" name="Science">
        <title>Signatures of adaptation to obligate biotrophy in the Hyaloperonospora arabidopsidis genome.</title>
        <authorList>
            <person name="Baxter L."/>
            <person name="Tripathy S."/>
            <person name="Ishaque N."/>
            <person name="Boot N."/>
            <person name="Cabral A."/>
            <person name="Kemen E."/>
            <person name="Thines M."/>
            <person name="Ah-Fong A."/>
            <person name="Anderson R."/>
            <person name="Badejoko W."/>
            <person name="Bittner-Eddy P."/>
            <person name="Boore J.L."/>
            <person name="Chibucos M.C."/>
            <person name="Coates M."/>
            <person name="Dehal P."/>
            <person name="Delehaunty K."/>
            <person name="Dong S."/>
            <person name="Downton P."/>
            <person name="Dumas B."/>
            <person name="Fabro G."/>
            <person name="Fronick C."/>
            <person name="Fuerstenberg S.I."/>
            <person name="Fulton L."/>
            <person name="Gaulin E."/>
            <person name="Govers F."/>
            <person name="Hughes L."/>
            <person name="Humphray S."/>
            <person name="Jiang R.H."/>
            <person name="Judelson H."/>
            <person name="Kamoun S."/>
            <person name="Kyung K."/>
            <person name="Meijer H."/>
            <person name="Minx P."/>
            <person name="Morris P."/>
            <person name="Nelson J."/>
            <person name="Phuntumart V."/>
            <person name="Qutob D."/>
            <person name="Rehmany A."/>
            <person name="Rougon-Cardoso A."/>
            <person name="Ryden P."/>
            <person name="Torto-Alalibo T."/>
            <person name="Studholme D."/>
            <person name="Wang Y."/>
            <person name="Win J."/>
            <person name="Wood J."/>
            <person name="Clifton S.W."/>
            <person name="Rogers J."/>
            <person name="Van den Ackerveken G."/>
            <person name="Jones J.D."/>
            <person name="McDowell J.M."/>
            <person name="Beynon J."/>
            <person name="Tyler B.M."/>
        </authorList>
    </citation>
    <scope>NUCLEOTIDE SEQUENCE [LARGE SCALE GENOMIC DNA]</scope>
    <source>
        <strain evidence="3">Emoy2</strain>
    </source>
</reference>
<evidence type="ECO:0000313" key="2">
    <source>
        <dbReference type="EnsemblProtists" id="HpaP812795"/>
    </source>
</evidence>
<evidence type="ECO:0000313" key="3">
    <source>
        <dbReference type="Proteomes" id="UP000011713"/>
    </source>
</evidence>
<dbReference type="EMBL" id="CU694539">
    <property type="status" value="NOT_ANNOTATED_CDS"/>
    <property type="molecule type" value="Genomic_DNA"/>
</dbReference>
<sequence>MRLIGEFAPLSCWLCAFFVCLQCMHFTHVRRRRPVSSMPESVLRAMRSIVLYDICPRRWWKWLSDLTCTSTAGSIATSSVSSTAMITSAAPFARRAVAVTTKSTLFFVGTSNATAPLLLRTNDRAPLLYESLKLYCSSFPNDMMLQNSCGAKKTSVSVTTRSTPSAITRSRTLSTCMSSSASPFALAIS</sequence>
<dbReference type="Proteomes" id="UP000011713">
    <property type="component" value="Unassembled WGS sequence"/>
</dbReference>
<dbReference type="AlphaFoldDB" id="M4C166"/>
<proteinExistence type="predicted"/>
<protein>
    <recommendedName>
        <fullName evidence="4">RxLR effector candidate protein</fullName>
    </recommendedName>
</protein>
<keyword evidence="3" id="KW-1185">Reference proteome</keyword>
<reference evidence="2" key="2">
    <citation type="submission" date="2015-06" db="UniProtKB">
        <authorList>
            <consortium name="EnsemblProtists"/>
        </authorList>
    </citation>
    <scope>IDENTIFICATION</scope>
    <source>
        <strain evidence="2">Emoy2</strain>
    </source>
</reference>
<feature type="chain" id="PRO_5004049312" description="RxLR effector candidate protein" evidence="1">
    <location>
        <begin position="24"/>
        <end position="189"/>
    </location>
</feature>
<dbReference type="EnsemblProtists" id="HpaT812795">
    <property type="protein sequence ID" value="HpaP812795"/>
    <property type="gene ID" value="HpaG812795"/>
</dbReference>
<evidence type="ECO:0000256" key="1">
    <source>
        <dbReference type="SAM" id="SignalP"/>
    </source>
</evidence>
<accession>M4C166</accession>
<dbReference type="VEuPathDB" id="FungiDB:HpaG812795"/>
<feature type="signal peptide" evidence="1">
    <location>
        <begin position="1"/>
        <end position="23"/>
    </location>
</feature>